<feature type="domain" description="CCHC-type" evidence="3">
    <location>
        <begin position="279"/>
        <end position="294"/>
    </location>
</feature>
<accession>A0A9D4SUP9</accession>
<dbReference type="EMBL" id="JABSTV010001251">
    <property type="protein sequence ID" value="KAH7951518.1"/>
    <property type="molecule type" value="Genomic_DNA"/>
</dbReference>
<keyword evidence="5" id="KW-1185">Reference proteome</keyword>
<evidence type="ECO:0000313" key="4">
    <source>
        <dbReference type="EMBL" id="KAH7951518.1"/>
    </source>
</evidence>
<gene>
    <name evidence="4" type="ORF">HPB52_010265</name>
</gene>
<feature type="region of interest" description="Disordered" evidence="2">
    <location>
        <begin position="385"/>
        <end position="408"/>
    </location>
</feature>
<sequence>MLNLTLAKSWWRKTNSHSRQAVPSSDSSFSDHWQVGLSRRLRPELPIATTLPATVTASDATVSTVTMDTDASAQAAALKAPGKRLPSQTAMDLHSEHDSVPNAKRACTTPSLRSEKQTPTPYKAVIKARACVDLSTLPSKCVQAALDACLQTTGFRGFSIHRQTNTVSVWLPSLDAVRRLQQLKQIVPSVGQPVPVQAYLASGVDLRRYVVAGVDPREDQDTLRRELFCPQHTIVAARHMGKSGTCLVTVQGPLAAPEKMYYYGCVLRPRPFKPAVIFCYGCYRKGHMKASCPNTQSDADMDATAGSNFRCGLCKCDDHDITSPQCPTKRNATRELRHKRQQSSHLGGASVLHLNNSFEILADLEPDDSHITEATSFAEKKSYSAAVKEPRKKLSPTNSALPASQMETPDDLVSLDTRLARLQQEIDNLRRRRELLAKRAASSSTPQHDTNVQPIQQPRSSSADLTPMELLQFVAKQLMSLTQLLNDVTIPTRRADQPHASSYSPDLSWWLGSGAIGWQREPDCWGSDHYPIFLEFPTHGHSRLRRCCRVVHWDAFREAALIPQDQSPQDLQDFLRKALDSATKTSWVDESRPAPDLQLLRLWAARRRAELAAVRDPTSIEAKIQMRNIAAQARRHERRLDRGRWLDWCASLGPSSRTASVWRTFRAMEKGQRQPDPTASEEAQLNTIDELIYQRRQARELKPSFLPPAADLAAYMGNPVSVSPPSIVSLPPWDHRQLTDNKPIGRLRNPVPRPTTTFRRHIEEADAALPTGSLVAYTDASCTDTQVVTSIVVPGHQNLCVNRLYLLRAPVPSVSAELLAIRDATKLVSAASASSSSFTIIRTDSTSAIKELRKVIYSV</sequence>
<keyword evidence="1" id="KW-0863">Zinc-finger</keyword>
<dbReference type="InterPro" id="IPR001878">
    <property type="entry name" value="Znf_CCHC"/>
</dbReference>
<dbReference type="GO" id="GO:0003676">
    <property type="term" value="F:nucleic acid binding"/>
    <property type="evidence" value="ECO:0007669"/>
    <property type="project" value="InterPro"/>
</dbReference>
<dbReference type="AlphaFoldDB" id="A0A9D4SUP9"/>
<organism evidence="4 5">
    <name type="scientific">Rhipicephalus sanguineus</name>
    <name type="common">Brown dog tick</name>
    <name type="synonym">Ixodes sanguineus</name>
    <dbReference type="NCBI Taxonomy" id="34632"/>
    <lineage>
        <taxon>Eukaryota</taxon>
        <taxon>Metazoa</taxon>
        <taxon>Ecdysozoa</taxon>
        <taxon>Arthropoda</taxon>
        <taxon>Chelicerata</taxon>
        <taxon>Arachnida</taxon>
        <taxon>Acari</taxon>
        <taxon>Parasitiformes</taxon>
        <taxon>Ixodida</taxon>
        <taxon>Ixodoidea</taxon>
        <taxon>Ixodidae</taxon>
        <taxon>Rhipicephalinae</taxon>
        <taxon>Rhipicephalus</taxon>
        <taxon>Rhipicephalus</taxon>
    </lineage>
</organism>
<reference evidence="4" key="2">
    <citation type="submission" date="2021-09" db="EMBL/GenBank/DDBJ databases">
        <authorList>
            <person name="Jia N."/>
            <person name="Wang J."/>
            <person name="Shi W."/>
            <person name="Du L."/>
            <person name="Sun Y."/>
            <person name="Zhan W."/>
            <person name="Jiang J."/>
            <person name="Wang Q."/>
            <person name="Zhang B."/>
            <person name="Ji P."/>
            <person name="Sakyi L.B."/>
            <person name="Cui X."/>
            <person name="Yuan T."/>
            <person name="Jiang B."/>
            <person name="Yang W."/>
            <person name="Lam T.T.-Y."/>
            <person name="Chang Q."/>
            <person name="Ding S."/>
            <person name="Wang X."/>
            <person name="Zhu J."/>
            <person name="Ruan X."/>
            <person name="Zhao L."/>
            <person name="Wei J."/>
            <person name="Que T."/>
            <person name="Du C."/>
            <person name="Cheng J."/>
            <person name="Dai P."/>
            <person name="Han X."/>
            <person name="Huang E."/>
            <person name="Gao Y."/>
            <person name="Liu J."/>
            <person name="Shao H."/>
            <person name="Ye R."/>
            <person name="Li L."/>
            <person name="Wei W."/>
            <person name="Wang X."/>
            <person name="Wang C."/>
            <person name="Huo Q."/>
            <person name="Li W."/>
            <person name="Guo W."/>
            <person name="Chen H."/>
            <person name="Chen S."/>
            <person name="Zhou L."/>
            <person name="Zhou L."/>
            <person name="Ni X."/>
            <person name="Tian J."/>
            <person name="Zhou Y."/>
            <person name="Sheng Y."/>
            <person name="Liu T."/>
            <person name="Pan Y."/>
            <person name="Xia L."/>
            <person name="Li J."/>
            <person name="Zhao F."/>
            <person name="Cao W."/>
        </authorList>
    </citation>
    <scope>NUCLEOTIDE SEQUENCE</scope>
    <source>
        <strain evidence="4">Rsan-2018</strain>
        <tissue evidence="4">Larvae</tissue>
    </source>
</reference>
<feature type="compositionally biased region" description="Polar residues" evidence="2">
    <location>
        <begin position="445"/>
        <end position="461"/>
    </location>
</feature>
<name>A0A9D4SUP9_RHISA</name>
<evidence type="ECO:0000313" key="5">
    <source>
        <dbReference type="Proteomes" id="UP000821837"/>
    </source>
</evidence>
<evidence type="ECO:0000256" key="2">
    <source>
        <dbReference type="SAM" id="MobiDB-lite"/>
    </source>
</evidence>
<protein>
    <recommendedName>
        <fullName evidence="3">CCHC-type domain-containing protein</fullName>
    </recommendedName>
</protein>
<feature type="region of interest" description="Disordered" evidence="2">
    <location>
        <begin position="94"/>
        <end position="118"/>
    </location>
</feature>
<dbReference type="GO" id="GO:0008270">
    <property type="term" value="F:zinc ion binding"/>
    <property type="evidence" value="ECO:0007669"/>
    <property type="project" value="UniProtKB-KW"/>
</dbReference>
<feature type="compositionally biased region" description="Polar residues" evidence="2">
    <location>
        <begin position="395"/>
        <end position="407"/>
    </location>
</feature>
<feature type="region of interest" description="Disordered" evidence="2">
    <location>
        <begin position="437"/>
        <end position="461"/>
    </location>
</feature>
<reference evidence="4" key="1">
    <citation type="journal article" date="2020" name="Cell">
        <title>Large-Scale Comparative Analyses of Tick Genomes Elucidate Their Genetic Diversity and Vector Capacities.</title>
        <authorList>
            <consortium name="Tick Genome and Microbiome Consortium (TIGMIC)"/>
            <person name="Jia N."/>
            <person name="Wang J."/>
            <person name="Shi W."/>
            <person name="Du L."/>
            <person name="Sun Y."/>
            <person name="Zhan W."/>
            <person name="Jiang J.F."/>
            <person name="Wang Q."/>
            <person name="Zhang B."/>
            <person name="Ji P."/>
            <person name="Bell-Sakyi L."/>
            <person name="Cui X.M."/>
            <person name="Yuan T.T."/>
            <person name="Jiang B.G."/>
            <person name="Yang W.F."/>
            <person name="Lam T.T."/>
            <person name="Chang Q.C."/>
            <person name="Ding S.J."/>
            <person name="Wang X.J."/>
            <person name="Zhu J.G."/>
            <person name="Ruan X.D."/>
            <person name="Zhao L."/>
            <person name="Wei J.T."/>
            <person name="Ye R.Z."/>
            <person name="Que T.C."/>
            <person name="Du C.H."/>
            <person name="Zhou Y.H."/>
            <person name="Cheng J.X."/>
            <person name="Dai P.F."/>
            <person name="Guo W.B."/>
            <person name="Han X.H."/>
            <person name="Huang E.J."/>
            <person name="Li L.F."/>
            <person name="Wei W."/>
            <person name="Gao Y.C."/>
            <person name="Liu J.Z."/>
            <person name="Shao H.Z."/>
            <person name="Wang X."/>
            <person name="Wang C.C."/>
            <person name="Yang T.C."/>
            <person name="Huo Q.B."/>
            <person name="Li W."/>
            <person name="Chen H.Y."/>
            <person name="Chen S.E."/>
            <person name="Zhou L.G."/>
            <person name="Ni X.B."/>
            <person name="Tian J.H."/>
            <person name="Sheng Y."/>
            <person name="Liu T."/>
            <person name="Pan Y.S."/>
            <person name="Xia L.Y."/>
            <person name="Li J."/>
            <person name="Zhao F."/>
            <person name="Cao W.C."/>
        </authorList>
    </citation>
    <scope>NUCLEOTIDE SEQUENCE</scope>
    <source>
        <strain evidence="4">Rsan-2018</strain>
    </source>
</reference>
<keyword evidence="1" id="KW-0862">Zinc</keyword>
<proteinExistence type="predicted"/>
<dbReference type="Proteomes" id="UP000821837">
    <property type="component" value="Chromosome 5"/>
</dbReference>
<dbReference type="PROSITE" id="PS50158">
    <property type="entry name" value="ZF_CCHC"/>
    <property type="match status" value="1"/>
</dbReference>
<comment type="caution">
    <text evidence="4">The sequence shown here is derived from an EMBL/GenBank/DDBJ whole genome shotgun (WGS) entry which is preliminary data.</text>
</comment>
<keyword evidence="1" id="KW-0479">Metal-binding</keyword>
<evidence type="ECO:0000259" key="3">
    <source>
        <dbReference type="PROSITE" id="PS50158"/>
    </source>
</evidence>
<feature type="compositionally biased region" description="Polar residues" evidence="2">
    <location>
        <begin position="108"/>
        <end position="118"/>
    </location>
</feature>
<evidence type="ECO:0000256" key="1">
    <source>
        <dbReference type="PROSITE-ProRule" id="PRU00047"/>
    </source>
</evidence>